<evidence type="ECO:0000313" key="5">
    <source>
        <dbReference type="Proteomes" id="UP000664859"/>
    </source>
</evidence>
<keyword evidence="5" id="KW-1185">Reference proteome</keyword>
<dbReference type="PROSITE" id="PS51375">
    <property type="entry name" value="PPR"/>
    <property type="match status" value="3"/>
</dbReference>
<dbReference type="InterPro" id="IPR002885">
    <property type="entry name" value="PPR_rpt"/>
</dbReference>
<evidence type="ECO:0000256" key="1">
    <source>
        <dbReference type="ARBA" id="ARBA00022737"/>
    </source>
</evidence>
<dbReference type="InterPro" id="IPR011990">
    <property type="entry name" value="TPR-like_helical_dom_sf"/>
</dbReference>
<name>A0A835ZH08_9STRA</name>
<dbReference type="AlphaFoldDB" id="A0A835ZH08"/>
<comment type="caution">
    <text evidence="4">The sequence shown here is derived from an EMBL/GenBank/DDBJ whole genome shotgun (WGS) entry which is preliminary data.</text>
</comment>
<dbReference type="EMBL" id="JAFCMP010000002">
    <property type="protein sequence ID" value="KAG5192721.1"/>
    <property type="molecule type" value="Genomic_DNA"/>
</dbReference>
<dbReference type="Gene3D" id="1.25.40.10">
    <property type="entry name" value="Tetratricopeptide repeat domain"/>
    <property type="match status" value="2"/>
</dbReference>
<dbReference type="Proteomes" id="UP000664859">
    <property type="component" value="Unassembled WGS sequence"/>
</dbReference>
<evidence type="ECO:0000313" key="4">
    <source>
        <dbReference type="EMBL" id="KAG5192721.1"/>
    </source>
</evidence>
<dbReference type="PANTHER" id="PTHR47447:SF17">
    <property type="entry name" value="OS12G0638900 PROTEIN"/>
    <property type="match status" value="1"/>
</dbReference>
<reference evidence="4" key="1">
    <citation type="submission" date="2021-02" db="EMBL/GenBank/DDBJ databases">
        <title>First Annotated Genome of the Yellow-green Alga Tribonema minus.</title>
        <authorList>
            <person name="Mahan K.M."/>
        </authorList>
    </citation>
    <scope>NUCLEOTIDE SEQUENCE</scope>
    <source>
        <strain evidence="4">UTEX B ZZ1240</strain>
    </source>
</reference>
<evidence type="ECO:0000256" key="2">
    <source>
        <dbReference type="PROSITE-ProRule" id="PRU00708"/>
    </source>
</evidence>
<dbReference type="InterPro" id="IPR033443">
    <property type="entry name" value="PROP1-like_PPR_dom"/>
</dbReference>
<evidence type="ECO:0000259" key="3">
    <source>
        <dbReference type="Pfam" id="PF17177"/>
    </source>
</evidence>
<feature type="repeat" description="PPR" evidence="2">
    <location>
        <begin position="5"/>
        <end position="39"/>
    </location>
</feature>
<dbReference type="Pfam" id="PF17177">
    <property type="entry name" value="PPR_long"/>
    <property type="match status" value="1"/>
</dbReference>
<protein>
    <recommendedName>
        <fullName evidence="3">PROP1-like PPR domain-containing protein</fullName>
    </recommendedName>
</protein>
<feature type="non-terminal residue" evidence="4">
    <location>
        <position position="1"/>
    </location>
</feature>
<proteinExistence type="predicted"/>
<dbReference type="OrthoDB" id="42736at2759"/>
<accession>A0A835ZH08</accession>
<sequence>GITPDTRMWNMLLNAIGAAGDMDRMVATYEDMIASGQRPNLYTINTMLARAGAAGQCLVAEDLWKESHRLKLVPDAIAFSTFMDCYARAGRFERAEELLQEMSAAAIAPDAAAYNCLMKAYIAAGQVTAATFIINRMCAANIRPNRITWYQIIHATDAAGDEQTADALYGDARLSGVLEVEQPWQRSDNIKLEVASGAKVLTRGTKIVLFRLNTGTAKAALRYELQQRRTQPSRRQLPLCIVTGTGSSVLKKAVSDLLASQGIATLMDASRDNDRIIVPPSR</sequence>
<dbReference type="NCBIfam" id="TIGR00756">
    <property type="entry name" value="PPR"/>
    <property type="match status" value="3"/>
</dbReference>
<feature type="domain" description="PROP1-like PPR" evidence="3">
    <location>
        <begin position="21"/>
        <end position="149"/>
    </location>
</feature>
<feature type="repeat" description="PPR" evidence="2">
    <location>
        <begin position="75"/>
        <end position="109"/>
    </location>
</feature>
<keyword evidence="1" id="KW-0677">Repeat</keyword>
<organism evidence="4 5">
    <name type="scientific">Tribonema minus</name>
    <dbReference type="NCBI Taxonomy" id="303371"/>
    <lineage>
        <taxon>Eukaryota</taxon>
        <taxon>Sar</taxon>
        <taxon>Stramenopiles</taxon>
        <taxon>Ochrophyta</taxon>
        <taxon>PX clade</taxon>
        <taxon>Xanthophyceae</taxon>
        <taxon>Tribonematales</taxon>
        <taxon>Tribonemataceae</taxon>
        <taxon>Tribonema</taxon>
    </lineage>
</organism>
<dbReference type="PANTHER" id="PTHR47447">
    <property type="entry name" value="OS03G0856100 PROTEIN"/>
    <property type="match status" value="1"/>
</dbReference>
<gene>
    <name evidence="4" type="ORF">JKP88DRAFT_216796</name>
</gene>
<feature type="repeat" description="PPR" evidence="2">
    <location>
        <begin position="110"/>
        <end position="144"/>
    </location>
</feature>